<dbReference type="RefSeq" id="WP_335582148.1">
    <property type="nucleotide sequence ID" value="NZ_CP014167.1"/>
</dbReference>
<dbReference type="InterPro" id="IPR029062">
    <property type="entry name" value="Class_I_gatase-like"/>
</dbReference>
<dbReference type="STRING" id="1462996.AWM70_07540"/>
<evidence type="ECO:0000313" key="2">
    <source>
        <dbReference type="Proteomes" id="UP000092573"/>
    </source>
</evidence>
<accession>A0A1B1MZ46</accession>
<dbReference type="Gene3D" id="3.40.50.880">
    <property type="match status" value="1"/>
</dbReference>
<proteinExistence type="predicted"/>
<organism evidence="1 2">
    <name type="scientific">Paenibacillus yonginensis</name>
    <dbReference type="NCBI Taxonomy" id="1462996"/>
    <lineage>
        <taxon>Bacteria</taxon>
        <taxon>Bacillati</taxon>
        <taxon>Bacillota</taxon>
        <taxon>Bacilli</taxon>
        <taxon>Bacillales</taxon>
        <taxon>Paenibacillaceae</taxon>
        <taxon>Paenibacillus</taxon>
    </lineage>
</organism>
<reference evidence="1 2" key="1">
    <citation type="submission" date="2016-01" db="EMBL/GenBank/DDBJ databases">
        <title>Complete Genome Sequence of Paenibacillus yonginensis DCY84, a novel Plant Growth-Promoting Bacteria with Elicitation of Induced Systemic Resistance.</title>
        <authorList>
            <person name="Kim Y.J."/>
            <person name="Yang D.C."/>
            <person name="Sukweenadhi J."/>
        </authorList>
    </citation>
    <scope>NUCLEOTIDE SEQUENCE [LARGE SCALE GENOMIC DNA]</scope>
    <source>
        <strain evidence="1 2">DCY84</strain>
    </source>
</reference>
<protein>
    <recommendedName>
        <fullName evidence="3">DJ-1/PfpI domain-containing protein</fullName>
    </recommendedName>
</protein>
<dbReference type="EMBL" id="CP014167">
    <property type="protein sequence ID" value="ANS74452.1"/>
    <property type="molecule type" value="Genomic_DNA"/>
</dbReference>
<sequence>MLSVQIVLFEGFDLLDAIAPYEVFSAASMMGENMINLEFVTAEGPRRVASGIDGIQLEARSKLDPHRTELMAASPQGLMSLCICWNVS</sequence>
<evidence type="ECO:0000313" key="1">
    <source>
        <dbReference type="EMBL" id="ANS74452.1"/>
    </source>
</evidence>
<name>A0A1B1MZ46_9BACL</name>
<gene>
    <name evidence="1" type="ORF">AWM70_07540</name>
</gene>
<dbReference type="Proteomes" id="UP000092573">
    <property type="component" value="Chromosome"/>
</dbReference>
<dbReference type="AlphaFoldDB" id="A0A1B1MZ46"/>
<evidence type="ECO:0008006" key="3">
    <source>
        <dbReference type="Google" id="ProtNLM"/>
    </source>
</evidence>
<keyword evidence="2" id="KW-1185">Reference proteome</keyword>
<dbReference type="KEGG" id="pyg:AWM70_07540"/>